<protein>
    <submittedName>
        <fullName evidence="1">Uncharacterized protein</fullName>
    </submittedName>
</protein>
<sequence>MTRLKGEVGAEQAAKRPKVGIVGDAAKAATPRCTDPAMVLLEPTVLKQSVRPLALDPASTLFFWPVCSDKSIQPTIEGNVGVLKEHFSSYGDLSTVELEDLEALDGGNGSDASRNCSARIIFTTRRSAERAFVNESSPSASKGSSDADLQPAGKVACSVSLETVLSGNGEPEDSERKSSMEHKEPDGIFRQVRLCCVRNSHQRAMFVEDGIIVKFVQ</sequence>
<comment type="caution">
    <text evidence="1">The sequence shown here is derived from an EMBL/GenBank/DDBJ whole genome shotgun (WGS) entry which is preliminary data.</text>
</comment>
<organism evidence="1 2">
    <name type="scientific">Vitis vinifera</name>
    <name type="common">Grape</name>
    <dbReference type="NCBI Taxonomy" id="29760"/>
    <lineage>
        <taxon>Eukaryota</taxon>
        <taxon>Viridiplantae</taxon>
        <taxon>Streptophyta</taxon>
        <taxon>Embryophyta</taxon>
        <taxon>Tracheophyta</taxon>
        <taxon>Spermatophyta</taxon>
        <taxon>Magnoliopsida</taxon>
        <taxon>eudicotyledons</taxon>
        <taxon>Gunneridae</taxon>
        <taxon>Pentapetalae</taxon>
        <taxon>rosids</taxon>
        <taxon>Vitales</taxon>
        <taxon>Vitaceae</taxon>
        <taxon>Viteae</taxon>
        <taxon>Vitis</taxon>
    </lineage>
</organism>
<gene>
    <name evidence="1" type="ORF">CK203_067359</name>
</gene>
<accession>A0A438EFK7</accession>
<reference evidence="1 2" key="1">
    <citation type="journal article" date="2018" name="PLoS Genet.">
        <title>Population sequencing reveals clonal diversity and ancestral inbreeding in the grapevine cultivar Chardonnay.</title>
        <authorList>
            <person name="Roach M.J."/>
            <person name="Johnson D.L."/>
            <person name="Bohlmann J."/>
            <person name="van Vuuren H.J."/>
            <person name="Jones S.J."/>
            <person name="Pretorius I.S."/>
            <person name="Schmidt S.A."/>
            <person name="Borneman A.R."/>
        </authorList>
    </citation>
    <scope>NUCLEOTIDE SEQUENCE [LARGE SCALE GENOMIC DNA]</scope>
    <source>
        <strain evidence="2">cv. Chardonnay</strain>
        <tissue evidence="1">Leaf</tissue>
    </source>
</reference>
<proteinExistence type="predicted"/>
<dbReference type="EMBL" id="QGNW01001302">
    <property type="protein sequence ID" value="RVW46491.1"/>
    <property type="molecule type" value="Genomic_DNA"/>
</dbReference>
<dbReference type="AlphaFoldDB" id="A0A438EFK7"/>
<name>A0A438EFK7_VITVI</name>
<dbReference type="Proteomes" id="UP000288805">
    <property type="component" value="Unassembled WGS sequence"/>
</dbReference>
<evidence type="ECO:0000313" key="2">
    <source>
        <dbReference type="Proteomes" id="UP000288805"/>
    </source>
</evidence>
<evidence type="ECO:0000313" key="1">
    <source>
        <dbReference type="EMBL" id="RVW46491.1"/>
    </source>
</evidence>